<reference evidence="1 2" key="1">
    <citation type="submission" date="2012-02" db="EMBL/GenBank/DDBJ databases">
        <title>Improved High-Quality Draft Sequence of Rhizobium leguminosarum bv. trifolii WSM597.</title>
        <authorList>
            <consortium name="US DOE Joint Genome Institute"/>
            <person name="Lucas S."/>
            <person name="Han J."/>
            <person name="Lapidus A."/>
            <person name="Cheng J.-F."/>
            <person name="Goodwin L."/>
            <person name="Pitluck S."/>
            <person name="Peters L."/>
            <person name="Ovchinnikova G."/>
            <person name="Held B."/>
            <person name="Detter J.C."/>
            <person name="Han C."/>
            <person name="Tapia R."/>
            <person name="Land M."/>
            <person name="Hauser L."/>
            <person name="Kyrpides N."/>
            <person name="Ivanova N."/>
            <person name="Pagani I."/>
            <person name="Brau L."/>
            <person name="Yates R."/>
            <person name="O'Hara G."/>
            <person name="Rui T."/>
            <person name="Howieson J."/>
            <person name="Reeve W."/>
            <person name="Woyke T."/>
        </authorList>
    </citation>
    <scope>NUCLEOTIDE SEQUENCE [LARGE SCALE GENOMIC DNA]</scope>
    <source>
        <strain evidence="1 2">WSM597</strain>
    </source>
</reference>
<dbReference type="Proteomes" id="UP000005092">
    <property type="component" value="Unassembled WGS sequence"/>
</dbReference>
<name>I9X066_RHILT</name>
<accession>I9X066</accession>
<dbReference type="EMBL" id="JH719382">
    <property type="protein sequence ID" value="EJB02126.1"/>
    <property type="molecule type" value="Genomic_DNA"/>
</dbReference>
<organism evidence="1 2">
    <name type="scientific">Rhizobium leguminosarum bv. trifolii WSM597</name>
    <dbReference type="NCBI Taxonomy" id="754764"/>
    <lineage>
        <taxon>Bacteria</taxon>
        <taxon>Pseudomonadati</taxon>
        <taxon>Pseudomonadota</taxon>
        <taxon>Alphaproteobacteria</taxon>
        <taxon>Hyphomicrobiales</taxon>
        <taxon>Rhizobiaceae</taxon>
        <taxon>Rhizobium/Agrobacterium group</taxon>
        <taxon>Rhizobium</taxon>
    </lineage>
</organism>
<dbReference type="AlphaFoldDB" id="I9X066"/>
<evidence type="ECO:0000313" key="2">
    <source>
        <dbReference type="Proteomes" id="UP000005092"/>
    </source>
</evidence>
<dbReference type="HOGENOM" id="CLU_1538838_0_0_5"/>
<sequence>MSLPLPCPPELSLPLEFPLPRRFHSYRYRYHSNCRFHSHQICRCRCFRSCRCCLNCCYPCYPRYCQRCLRWNCCLCPQPKTCSWRLMLLFRPRVSWYRALEPYPPNDVNLGSGSLVADRHTGLIVDGHALTRPDIRLLSSVEEVTWTKPRSTETDAFVLPTVTWKIVPFTTASR</sequence>
<proteinExistence type="predicted"/>
<protein>
    <submittedName>
        <fullName evidence="1">Uncharacterized protein</fullName>
    </submittedName>
</protein>
<evidence type="ECO:0000313" key="1">
    <source>
        <dbReference type="EMBL" id="EJB02126.1"/>
    </source>
</evidence>
<gene>
    <name evidence="1" type="ORF">Rleg9DRAFT_0905</name>
</gene>